<reference evidence="3" key="1">
    <citation type="journal article" date="2020" name="Microb. Genom.">
        <title>Genetic diversity of clinical and environmental Mucorales isolates obtained from an investigation of mucormycosis cases among solid organ transplant recipients.</title>
        <authorList>
            <person name="Nguyen M.H."/>
            <person name="Kaul D."/>
            <person name="Muto C."/>
            <person name="Cheng S.J."/>
            <person name="Richter R.A."/>
            <person name="Bruno V.M."/>
            <person name="Liu G."/>
            <person name="Beyhan S."/>
            <person name="Sundermann A.J."/>
            <person name="Mounaud S."/>
            <person name="Pasculle A.W."/>
            <person name="Nierman W.C."/>
            <person name="Driscoll E."/>
            <person name="Cumbie R."/>
            <person name="Clancy C.J."/>
            <person name="Dupont C.L."/>
        </authorList>
    </citation>
    <scope>NUCLEOTIDE SEQUENCE</scope>
    <source>
        <strain evidence="3">GL11</strain>
    </source>
</reference>
<dbReference type="PANTHER" id="PTHR15410:SF2">
    <property type="entry name" value="HIRA-INTERACTING PROTEIN 3"/>
    <property type="match status" value="1"/>
</dbReference>
<sequence>MVTVGEDFIKSKGFQNKLQSLIDKSDLSVLTPKQIRHDLEEHYGLDRDTLRQEPWKTMIGELIDNCVTKKLEQKEKVKETTGKKRDTSPKKRKSSMDDDKKEDKAPRKRAKKAETIISDEDEVEEEFMASEEEDDKEKKEESERDEEDENEDSVETNVVKSKKQAANVSVKGKPYSAKNEETIKRLKGFINKCGVRKVWSRELAGCNSARAEINRLQTILKELGVEGRPSNEKCQAVKRERELKKEFESLDTSNIIKDDDEEEESNSRRTRRRNATQKRNYKLDELSESEEQEENDDDEENDEEESEEGDEGNDEEESSEDEFKGSEDDDDE</sequence>
<protein>
    <recommendedName>
        <fullName evidence="2">DEK-C domain-containing protein</fullName>
    </recommendedName>
</protein>
<keyword evidence="4" id="KW-1185">Reference proteome</keyword>
<comment type="caution">
    <text evidence="3">The sequence shown here is derived from an EMBL/GenBank/DDBJ whole genome shotgun (WGS) entry which is preliminary data.</text>
</comment>
<organism evidence="3 4">
    <name type="scientific">Rhizopus oryzae</name>
    <name type="common">Mucormycosis agent</name>
    <name type="synonym">Rhizopus arrhizus var. delemar</name>
    <dbReference type="NCBI Taxonomy" id="64495"/>
    <lineage>
        <taxon>Eukaryota</taxon>
        <taxon>Fungi</taxon>
        <taxon>Fungi incertae sedis</taxon>
        <taxon>Mucoromycota</taxon>
        <taxon>Mucoromycotina</taxon>
        <taxon>Mucoromycetes</taxon>
        <taxon>Mucorales</taxon>
        <taxon>Mucorineae</taxon>
        <taxon>Rhizopodaceae</taxon>
        <taxon>Rhizopus</taxon>
    </lineage>
</organism>
<dbReference type="EMBL" id="JAANQT010001258">
    <property type="protein sequence ID" value="KAG1305882.1"/>
    <property type="molecule type" value="Genomic_DNA"/>
</dbReference>
<dbReference type="OrthoDB" id="552755at2759"/>
<evidence type="ECO:0000259" key="2">
    <source>
        <dbReference type="Pfam" id="PF08766"/>
    </source>
</evidence>
<feature type="compositionally biased region" description="Acidic residues" evidence="1">
    <location>
        <begin position="117"/>
        <end position="135"/>
    </location>
</feature>
<feature type="compositionally biased region" description="Acidic residues" evidence="1">
    <location>
        <begin position="286"/>
        <end position="320"/>
    </location>
</feature>
<dbReference type="InterPro" id="IPR014876">
    <property type="entry name" value="DEK_C"/>
</dbReference>
<dbReference type="InterPro" id="IPR037647">
    <property type="entry name" value="HIRIP3"/>
</dbReference>
<evidence type="ECO:0000313" key="3">
    <source>
        <dbReference type="EMBL" id="KAG1305882.1"/>
    </source>
</evidence>
<feature type="compositionally biased region" description="Basic and acidic residues" evidence="1">
    <location>
        <begin position="70"/>
        <end position="105"/>
    </location>
</feature>
<evidence type="ECO:0000256" key="1">
    <source>
        <dbReference type="SAM" id="MobiDB-lite"/>
    </source>
</evidence>
<name>A0A9P6X5Q7_RHIOR</name>
<proteinExistence type="predicted"/>
<dbReference type="AlphaFoldDB" id="A0A9P6X5Q7"/>
<accession>A0A9P6X5Q7</accession>
<feature type="region of interest" description="Disordered" evidence="1">
    <location>
        <begin position="70"/>
        <end position="174"/>
    </location>
</feature>
<feature type="domain" description="DEK-C" evidence="2">
    <location>
        <begin position="17"/>
        <end position="65"/>
    </location>
</feature>
<dbReference type="Pfam" id="PF08766">
    <property type="entry name" value="DEK_C"/>
    <property type="match status" value="1"/>
</dbReference>
<feature type="compositionally biased region" description="Basic residues" evidence="1">
    <location>
        <begin position="268"/>
        <end position="280"/>
    </location>
</feature>
<dbReference type="Proteomes" id="UP000716291">
    <property type="component" value="Unassembled WGS sequence"/>
</dbReference>
<feature type="compositionally biased region" description="Polar residues" evidence="1">
    <location>
        <begin position="156"/>
        <end position="167"/>
    </location>
</feature>
<evidence type="ECO:0000313" key="4">
    <source>
        <dbReference type="Proteomes" id="UP000716291"/>
    </source>
</evidence>
<feature type="region of interest" description="Disordered" evidence="1">
    <location>
        <begin position="248"/>
        <end position="332"/>
    </location>
</feature>
<dbReference type="PANTHER" id="PTHR15410">
    <property type="entry name" value="HIRA-INTERACTING PROTEIN 3"/>
    <property type="match status" value="1"/>
</dbReference>
<dbReference type="GO" id="GO:0005634">
    <property type="term" value="C:nucleus"/>
    <property type="evidence" value="ECO:0007669"/>
    <property type="project" value="TreeGrafter"/>
</dbReference>
<gene>
    <name evidence="3" type="ORF">G6F64_008029</name>
</gene>
<feature type="compositionally biased region" description="Acidic residues" evidence="1">
    <location>
        <begin position="143"/>
        <end position="154"/>
    </location>
</feature>